<organism evidence="9 10">
    <name type="scientific">Bullifex porci</name>
    <dbReference type="NCBI Taxonomy" id="2606638"/>
    <lineage>
        <taxon>Bacteria</taxon>
        <taxon>Pseudomonadati</taxon>
        <taxon>Spirochaetota</taxon>
        <taxon>Spirochaetia</taxon>
        <taxon>Spirochaetales</taxon>
        <taxon>Spirochaetaceae</taxon>
        <taxon>Bullifex</taxon>
    </lineage>
</organism>
<dbReference type="RefSeq" id="WP_154425284.1">
    <property type="nucleotide sequence ID" value="NZ_VUNN01000009.1"/>
</dbReference>
<dbReference type="InterPro" id="IPR016162">
    <property type="entry name" value="Ald_DH_N"/>
</dbReference>
<dbReference type="Gene3D" id="3.40.309.10">
    <property type="entry name" value="Aldehyde Dehydrogenase, Chain A, domain 2"/>
    <property type="match status" value="1"/>
</dbReference>
<evidence type="ECO:0000256" key="1">
    <source>
        <dbReference type="ARBA" id="ARBA00009986"/>
    </source>
</evidence>
<evidence type="ECO:0000256" key="4">
    <source>
        <dbReference type="PIRNR" id="PIRNR036492"/>
    </source>
</evidence>
<dbReference type="PIRSF" id="PIRSF036492">
    <property type="entry name" value="ALDH"/>
    <property type="match status" value="1"/>
</dbReference>
<name>A0A7X2TRT5_9SPIO</name>
<dbReference type="Proteomes" id="UP000460549">
    <property type="component" value="Unassembled WGS sequence"/>
</dbReference>
<dbReference type="InterPro" id="IPR029510">
    <property type="entry name" value="Ald_DH_CS_GLU"/>
</dbReference>
<feature type="active site" evidence="5">
    <location>
        <position position="245"/>
    </location>
</feature>
<gene>
    <name evidence="9" type="ORF">FYJ80_05885</name>
</gene>
<dbReference type="AlphaFoldDB" id="A0A7X2TRT5"/>
<dbReference type="Pfam" id="PF00171">
    <property type="entry name" value="Aldedh"/>
    <property type="match status" value="1"/>
</dbReference>
<comment type="similarity">
    <text evidence="1 4 7">Belongs to the aldehyde dehydrogenase family.</text>
</comment>
<dbReference type="SUPFAM" id="SSF53720">
    <property type="entry name" value="ALDH-like"/>
    <property type="match status" value="1"/>
</dbReference>
<evidence type="ECO:0000256" key="5">
    <source>
        <dbReference type="PIRSR" id="PIRSR036492-1"/>
    </source>
</evidence>
<comment type="caution">
    <text evidence="9">The sequence shown here is derived from an EMBL/GenBank/DDBJ whole genome shotgun (WGS) entry which is preliminary data.</text>
</comment>
<sequence>MNEEYLIVRKKQDEYFKSGKTLLIKERIKNLKTLKSAMKSNEALLLDALYKDLGKTHFEGYETELGVVYSEINHLIKHTKKWAKKKRVGTPLAHFPSSSYILKQPKGNVLIFSPWNYPIQLALNPLAAALAAGCTVILKPSRYSEYTSKALKKVLGEFFEEGLVYVVEGGHQANQDLLDLRFDHIFFTGSPNVGRVVMAAASKNVTPVTLELGGKSPVIIDESANIKLSATRLAWGKYLNAGQTCVAPDYLLIDEKVKDRFVVEFKNAITKMFSTNPITSPDLPKIINEKHFERAKSLLKCGKIVIGGGFDNNTLKIEPTLIEKPDLSSPLMCDEIFAPILPLITYKSFDDALEFIRQREKPLAFYIFSKNNERVKKAHEVLTFGGGCVNDCVVHLTNPNMPFGGVGNSGLGSYHSKQGFDTFTHEKSILRKSLLLDIPVRYAPYKSNLKDKIVRLLMH</sequence>
<dbReference type="EMBL" id="VUNN01000009">
    <property type="protein sequence ID" value="MSU06308.1"/>
    <property type="molecule type" value="Genomic_DNA"/>
</dbReference>
<feature type="domain" description="Aldehyde dehydrogenase" evidence="8">
    <location>
        <begin position="14"/>
        <end position="429"/>
    </location>
</feature>
<evidence type="ECO:0000259" key="8">
    <source>
        <dbReference type="Pfam" id="PF00171"/>
    </source>
</evidence>
<keyword evidence="10" id="KW-1185">Reference proteome</keyword>
<dbReference type="InterPro" id="IPR012394">
    <property type="entry name" value="Aldehyde_DH_NAD(P)"/>
</dbReference>
<reference evidence="9 10" key="1">
    <citation type="submission" date="2019-08" db="EMBL/GenBank/DDBJ databases">
        <title>In-depth cultivation of the pig gut microbiome towards novel bacterial diversity and tailored functional studies.</title>
        <authorList>
            <person name="Wylensek D."/>
            <person name="Hitch T.C.A."/>
            <person name="Clavel T."/>
        </authorList>
    </citation>
    <scope>NUCLEOTIDE SEQUENCE [LARGE SCALE GENOMIC DNA]</scope>
    <source>
        <strain evidence="9 10">NM-380-WT-3C1</strain>
    </source>
</reference>
<dbReference type="PROSITE" id="PS00070">
    <property type="entry name" value="ALDEHYDE_DEHYDR_CYS"/>
    <property type="match status" value="1"/>
</dbReference>
<dbReference type="PROSITE" id="PS00687">
    <property type="entry name" value="ALDEHYDE_DEHYDR_GLU"/>
    <property type="match status" value="1"/>
</dbReference>
<dbReference type="InterPro" id="IPR016163">
    <property type="entry name" value="Ald_DH_C"/>
</dbReference>
<dbReference type="InterPro" id="IPR015590">
    <property type="entry name" value="Aldehyde_DH_dom"/>
</dbReference>
<evidence type="ECO:0000256" key="3">
    <source>
        <dbReference type="ARBA" id="ARBA00023027"/>
    </source>
</evidence>
<keyword evidence="2 4" id="KW-0560">Oxidoreductase</keyword>
<dbReference type="GO" id="GO:0005737">
    <property type="term" value="C:cytoplasm"/>
    <property type="evidence" value="ECO:0007669"/>
    <property type="project" value="TreeGrafter"/>
</dbReference>
<feature type="active site" evidence="5 6">
    <location>
        <position position="211"/>
    </location>
</feature>
<proteinExistence type="inferred from homology"/>
<dbReference type="PANTHER" id="PTHR43570">
    <property type="entry name" value="ALDEHYDE DEHYDROGENASE"/>
    <property type="match status" value="1"/>
</dbReference>
<dbReference type="FunFam" id="3.40.309.10:FF:000003">
    <property type="entry name" value="Aldehyde dehydrogenase"/>
    <property type="match status" value="1"/>
</dbReference>
<dbReference type="GO" id="GO:0004029">
    <property type="term" value="F:aldehyde dehydrogenase (NAD+) activity"/>
    <property type="evidence" value="ECO:0007669"/>
    <property type="project" value="TreeGrafter"/>
</dbReference>
<evidence type="ECO:0000313" key="9">
    <source>
        <dbReference type="EMBL" id="MSU06308.1"/>
    </source>
</evidence>
<dbReference type="PANTHER" id="PTHR43570:SF16">
    <property type="entry name" value="ALDEHYDE DEHYDROGENASE TYPE III, ISOFORM Q"/>
    <property type="match status" value="1"/>
</dbReference>
<protein>
    <recommendedName>
        <fullName evidence="4">Aldehyde dehydrogenase</fullName>
    </recommendedName>
</protein>
<evidence type="ECO:0000256" key="7">
    <source>
        <dbReference type="RuleBase" id="RU003345"/>
    </source>
</evidence>
<evidence type="ECO:0000313" key="10">
    <source>
        <dbReference type="Proteomes" id="UP000460549"/>
    </source>
</evidence>
<dbReference type="GO" id="GO:0006081">
    <property type="term" value="P:aldehyde metabolic process"/>
    <property type="evidence" value="ECO:0007669"/>
    <property type="project" value="InterPro"/>
</dbReference>
<keyword evidence="3" id="KW-0520">NAD</keyword>
<dbReference type="FunFam" id="3.40.605.10:FF:000004">
    <property type="entry name" value="Aldehyde dehydrogenase"/>
    <property type="match status" value="1"/>
</dbReference>
<evidence type="ECO:0000256" key="6">
    <source>
        <dbReference type="PROSITE-ProRule" id="PRU10007"/>
    </source>
</evidence>
<accession>A0A7X2TRT5</accession>
<evidence type="ECO:0000256" key="2">
    <source>
        <dbReference type="ARBA" id="ARBA00023002"/>
    </source>
</evidence>
<dbReference type="InterPro" id="IPR016161">
    <property type="entry name" value="Ald_DH/histidinol_DH"/>
</dbReference>
<dbReference type="Gene3D" id="3.40.605.10">
    <property type="entry name" value="Aldehyde Dehydrogenase, Chain A, domain 1"/>
    <property type="match status" value="1"/>
</dbReference>
<dbReference type="InterPro" id="IPR016160">
    <property type="entry name" value="Ald_DH_CS_CYS"/>
</dbReference>